<evidence type="ECO:0000313" key="17">
    <source>
        <dbReference type="Proteomes" id="UP001165065"/>
    </source>
</evidence>
<accession>A0A9W7GJG4</accession>
<comment type="subcellular location">
    <subcellularLocation>
        <location evidence="1 10">Nucleus</location>
    </subcellularLocation>
</comment>
<evidence type="ECO:0000259" key="15">
    <source>
        <dbReference type="Pfam" id="PF00850"/>
    </source>
</evidence>
<evidence type="ECO:0000256" key="2">
    <source>
        <dbReference type="ARBA" id="ARBA00012111"/>
    </source>
</evidence>
<evidence type="ECO:0000256" key="8">
    <source>
        <dbReference type="ARBA" id="ARBA00023242"/>
    </source>
</evidence>
<comment type="catalytic activity">
    <reaction evidence="10">
        <text>N(6)-acetyl-L-lysyl-[histone] + H2O = L-lysyl-[histone] + acetate</text>
        <dbReference type="Rhea" id="RHEA:58196"/>
        <dbReference type="Rhea" id="RHEA-COMP:9845"/>
        <dbReference type="Rhea" id="RHEA-COMP:11338"/>
        <dbReference type="ChEBI" id="CHEBI:15377"/>
        <dbReference type="ChEBI" id="CHEBI:29969"/>
        <dbReference type="ChEBI" id="CHEBI:30089"/>
        <dbReference type="ChEBI" id="CHEBI:61930"/>
        <dbReference type="EC" id="3.5.1.98"/>
    </reaction>
</comment>
<comment type="caution">
    <text evidence="16">The sequence shown here is derived from an EMBL/GenBank/DDBJ whole genome shotgun (WGS) entry which is preliminary data.</text>
</comment>
<feature type="binding site" evidence="13">
    <location>
        <position position="174"/>
    </location>
    <ligand>
        <name>a divalent metal cation</name>
        <dbReference type="ChEBI" id="CHEBI:60240"/>
    </ligand>
</feature>
<gene>
    <name evidence="16" type="ORF">TrCOL_g11791</name>
</gene>
<dbReference type="GO" id="GO:0005634">
    <property type="term" value="C:nucleus"/>
    <property type="evidence" value="ECO:0007669"/>
    <property type="project" value="UniProtKB-SubCell"/>
</dbReference>
<keyword evidence="7 10" id="KW-0804">Transcription</keyword>
<dbReference type="SUPFAM" id="SSF52768">
    <property type="entry name" value="Arginase/deacetylase"/>
    <property type="match status" value="1"/>
</dbReference>
<dbReference type="Proteomes" id="UP001165065">
    <property type="component" value="Unassembled WGS sequence"/>
</dbReference>
<dbReference type="GO" id="GO:0040029">
    <property type="term" value="P:epigenetic regulation of gene expression"/>
    <property type="evidence" value="ECO:0007669"/>
    <property type="project" value="TreeGrafter"/>
</dbReference>
<dbReference type="PIRSF" id="PIRSF037913">
    <property type="entry name" value="His_deacetylse_1"/>
    <property type="match status" value="1"/>
</dbReference>
<sequence>MSTKKRVSYFYDAEIGNYHYGQGHPMKPHRVRMTHNLVVNYGLYRNLEVFRPRLVSHTNLTRFHSDDYVNFLRTITPDNMGDFARQLARFNVGEDCPVFDGLFEFCQLYTSGSIGGAARLNEDLSDIVINWSGGLHHAKKAEASGFCYINDCVLAILELLKKHQRVLYIDIDIHHGDGVEEAFYTTNRVMTVSFHKFGEYFPGTGDVLDKGYEKGSGYSINFPLHDGMDDDSFREIFRPVIGKVMERFAPGAVVLQCGADSLSGDRLGCFNLSLKGHADCVEFVKSFNVPLLVLGGGGYTLRNVPRCWTYETAVLLEAEIKDCLPYNDYYEYFGPDYRLHMPTSNMENLNSAKYLDDAKAKLLNILGELEAVPGTSIVTGQVGMGVPKGADVMEGIEGGNDGGKEDDMKVDGGDKKEHQSELAA</sequence>
<dbReference type="GO" id="GO:0141221">
    <property type="term" value="F:histone deacetylase activity, hydrolytic mechanism"/>
    <property type="evidence" value="ECO:0007669"/>
    <property type="project" value="UniProtKB-EC"/>
</dbReference>
<dbReference type="PRINTS" id="PR01271">
    <property type="entry name" value="HISDACETLASE"/>
</dbReference>
<dbReference type="EMBL" id="BRYA01001536">
    <property type="protein sequence ID" value="GMI45183.1"/>
    <property type="molecule type" value="Genomic_DNA"/>
</dbReference>
<evidence type="ECO:0000256" key="5">
    <source>
        <dbReference type="ARBA" id="ARBA00022853"/>
    </source>
</evidence>
<keyword evidence="5 10" id="KW-0156">Chromatin regulator</keyword>
<feature type="compositionally biased region" description="Basic and acidic residues" evidence="14">
    <location>
        <begin position="402"/>
        <end position="424"/>
    </location>
</feature>
<evidence type="ECO:0000256" key="11">
    <source>
        <dbReference type="PIRSR" id="PIRSR037913-1"/>
    </source>
</evidence>
<dbReference type="PRINTS" id="PR01270">
    <property type="entry name" value="HDASUPER"/>
</dbReference>
<feature type="binding site" evidence="13">
    <location>
        <position position="172"/>
    </location>
    <ligand>
        <name>a divalent metal cation</name>
        <dbReference type="ChEBI" id="CHEBI:60240"/>
    </ligand>
</feature>
<keyword evidence="6 10" id="KW-0805">Transcription regulation</keyword>
<dbReference type="InterPro" id="IPR023696">
    <property type="entry name" value="Ureohydrolase_dom_sf"/>
</dbReference>
<dbReference type="FunFam" id="3.40.800.20:FF:000001">
    <property type="entry name" value="Histone deacetylase"/>
    <property type="match status" value="1"/>
</dbReference>
<dbReference type="CDD" id="cd09991">
    <property type="entry name" value="HDAC_classI"/>
    <property type="match status" value="1"/>
</dbReference>
<keyword evidence="4 10" id="KW-0378">Hydrolase</keyword>
<keyword evidence="8 10" id="KW-0539">Nucleus</keyword>
<feature type="domain" description="Histone deacetylase" evidence="15">
    <location>
        <begin position="24"/>
        <end position="314"/>
    </location>
</feature>
<evidence type="ECO:0000256" key="9">
    <source>
        <dbReference type="ARBA" id="ARBA00061569"/>
    </source>
</evidence>
<evidence type="ECO:0000256" key="14">
    <source>
        <dbReference type="SAM" id="MobiDB-lite"/>
    </source>
</evidence>
<keyword evidence="3" id="KW-0678">Repressor</keyword>
<comment type="similarity">
    <text evidence="9 10">Belongs to the histone deacetylase family. HD Type 1 subfamily.</text>
</comment>
<dbReference type="OrthoDB" id="1918432at2759"/>
<dbReference type="PANTHER" id="PTHR10625:SF44">
    <property type="entry name" value="HISTONE DEACETYLASE 19"/>
    <property type="match status" value="1"/>
</dbReference>
<dbReference type="InterPro" id="IPR023801">
    <property type="entry name" value="His_deacetylse_dom"/>
</dbReference>
<organism evidence="16 17">
    <name type="scientific">Triparma columacea</name>
    <dbReference type="NCBI Taxonomy" id="722753"/>
    <lineage>
        <taxon>Eukaryota</taxon>
        <taxon>Sar</taxon>
        <taxon>Stramenopiles</taxon>
        <taxon>Ochrophyta</taxon>
        <taxon>Bolidophyceae</taxon>
        <taxon>Parmales</taxon>
        <taxon>Triparmaceae</taxon>
        <taxon>Triparma</taxon>
    </lineage>
</organism>
<evidence type="ECO:0000256" key="6">
    <source>
        <dbReference type="ARBA" id="ARBA00023015"/>
    </source>
</evidence>
<evidence type="ECO:0000256" key="10">
    <source>
        <dbReference type="PIRNR" id="PIRNR037913"/>
    </source>
</evidence>
<dbReference type="InterPro" id="IPR037138">
    <property type="entry name" value="His_deacetylse_dom_sf"/>
</dbReference>
<feature type="active site" description="Proton acceptor" evidence="11">
    <location>
        <position position="137"/>
    </location>
</feature>
<feature type="region of interest" description="Disordered" evidence="14">
    <location>
        <begin position="389"/>
        <end position="424"/>
    </location>
</feature>
<dbReference type="InterPro" id="IPR003084">
    <property type="entry name" value="HDAC_I/II"/>
</dbReference>
<evidence type="ECO:0000313" key="16">
    <source>
        <dbReference type="EMBL" id="GMI45183.1"/>
    </source>
</evidence>
<feature type="binding site" evidence="12">
    <location>
        <position position="299"/>
    </location>
    <ligand>
        <name>substrate</name>
    </ligand>
</feature>
<feature type="binding site" evidence="12">
    <location>
        <position position="145"/>
    </location>
    <ligand>
        <name>substrate</name>
    </ligand>
</feature>
<feature type="binding site" evidence="12">
    <location>
        <position position="95"/>
    </location>
    <ligand>
        <name>substrate</name>
    </ligand>
</feature>
<protein>
    <recommendedName>
        <fullName evidence="2 10">Histone deacetylase</fullName>
        <ecNumber evidence="2 10">3.5.1.98</ecNumber>
    </recommendedName>
</protein>
<proteinExistence type="inferred from homology"/>
<dbReference type="Gene3D" id="3.40.800.20">
    <property type="entry name" value="Histone deacetylase domain"/>
    <property type="match status" value="1"/>
</dbReference>
<dbReference type="InterPro" id="IPR000286">
    <property type="entry name" value="HDACs"/>
</dbReference>
<dbReference type="GO" id="GO:0046872">
    <property type="term" value="F:metal ion binding"/>
    <property type="evidence" value="ECO:0007669"/>
    <property type="project" value="UniProtKB-KW"/>
</dbReference>
<reference evidence="17" key="1">
    <citation type="journal article" date="2023" name="Commun. Biol.">
        <title>Genome analysis of Parmales, the sister group of diatoms, reveals the evolutionary specialization of diatoms from phago-mixotrophs to photoautotrophs.</title>
        <authorList>
            <person name="Ban H."/>
            <person name="Sato S."/>
            <person name="Yoshikawa S."/>
            <person name="Yamada K."/>
            <person name="Nakamura Y."/>
            <person name="Ichinomiya M."/>
            <person name="Sato N."/>
            <person name="Blanc-Mathieu R."/>
            <person name="Endo H."/>
            <person name="Kuwata A."/>
            <person name="Ogata H."/>
        </authorList>
    </citation>
    <scope>NUCLEOTIDE SEQUENCE [LARGE SCALE GENOMIC DNA]</scope>
</reference>
<dbReference type="Pfam" id="PF00850">
    <property type="entry name" value="Hist_deacetyl"/>
    <property type="match status" value="1"/>
</dbReference>
<dbReference type="AlphaFoldDB" id="A0A9W7GJG4"/>
<evidence type="ECO:0000256" key="13">
    <source>
        <dbReference type="PIRSR" id="PIRSR037913-3"/>
    </source>
</evidence>
<evidence type="ECO:0000256" key="12">
    <source>
        <dbReference type="PIRSR" id="PIRSR037913-2"/>
    </source>
</evidence>
<keyword evidence="13" id="KW-0479">Metal-binding</keyword>
<dbReference type="PANTHER" id="PTHR10625">
    <property type="entry name" value="HISTONE DEACETYLASE HDAC1-RELATED"/>
    <property type="match status" value="1"/>
</dbReference>
<evidence type="ECO:0000256" key="3">
    <source>
        <dbReference type="ARBA" id="ARBA00022491"/>
    </source>
</evidence>
<evidence type="ECO:0000256" key="7">
    <source>
        <dbReference type="ARBA" id="ARBA00023163"/>
    </source>
</evidence>
<feature type="binding site" evidence="13">
    <location>
        <position position="260"/>
    </location>
    <ligand>
        <name>a divalent metal cation</name>
        <dbReference type="ChEBI" id="CHEBI:60240"/>
    </ligand>
</feature>
<name>A0A9W7GJG4_9STRA</name>
<evidence type="ECO:0000256" key="1">
    <source>
        <dbReference type="ARBA" id="ARBA00004123"/>
    </source>
</evidence>
<evidence type="ECO:0000256" key="4">
    <source>
        <dbReference type="ARBA" id="ARBA00022801"/>
    </source>
</evidence>
<keyword evidence="17" id="KW-1185">Reference proteome</keyword>
<dbReference type="EC" id="3.5.1.98" evidence="2 10"/>